<dbReference type="InterPro" id="IPR029787">
    <property type="entry name" value="Nucleotide_cyclase"/>
</dbReference>
<dbReference type="GO" id="GO:0004016">
    <property type="term" value="F:adenylate cyclase activity"/>
    <property type="evidence" value="ECO:0007669"/>
    <property type="project" value="TreeGrafter"/>
</dbReference>
<dbReference type="InterPro" id="IPR001054">
    <property type="entry name" value="A/G_cyclase"/>
</dbReference>
<dbReference type="AlphaFoldDB" id="A0A150GS12"/>
<dbReference type="Gene3D" id="3.30.70.1230">
    <property type="entry name" value="Nucleotide cyclase"/>
    <property type="match status" value="1"/>
</dbReference>
<keyword evidence="5" id="KW-0472">Membrane</keyword>
<dbReference type="Proteomes" id="UP000075714">
    <property type="component" value="Unassembled WGS sequence"/>
</dbReference>
<reference evidence="11" key="1">
    <citation type="journal article" date="2016" name="Nat. Commun.">
        <title>The Gonium pectorale genome demonstrates co-option of cell cycle regulation during the evolution of multicellularity.</title>
        <authorList>
            <person name="Hanschen E.R."/>
            <person name="Marriage T.N."/>
            <person name="Ferris P.J."/>
            <person name="Hamaji T."/>
            <person name="Toyoda A."/>
            <person name="Fujiyama A."/>
            <person name="Neme R."/>
            <person name="Noguchi H."/>
            <person name="Minakuchi Y."/>
            <person name="Suzuki M."/>
            <person name="Kawai-Toyooka H."/>
            <person name="Smith D.R."/>
            <person name="Sparks H."/>
            <person name="Anderson J."/>
            <person name="Bakaric R."/>
            <person name="Luria V."/>
            <person name="Karger A."/>
            <person name="Kirschner M.W."/>
            <person name="Durand P.M."/>
            <person name="Michod R.E."/>
            <person name="Nozaki H."/>
            <person name="Olson B.J."/>
        </authorList>
    </citation>
    <scope>NUCLEOTIDE SEQUENCE [LARGE SCALE GENOMIC DNA]</scope>
    <source>
        <strain evidence="11">NIES-2863</strain>
    </source>
</reference>
<evidence type="ECO:0000256" key="7">
    <source>
        <dbReference type="RuleBase" id="RU000405"/>
    </source>
</evidence>
<dbReference type="GO" id="GO:0000166">
    <property type="term" value="F:nucleotide binding"/>
    <property type="evidence" value="ECO:0007669"/>
    <property type="project" value="UniProtKB-KW"/>
</dbReference>
<evidence type="ECO:0000313" key="11">
    <source>
        <dbReference type="Proteomes" id="UP000075714"/>
    </source>
</evidence>
<feature type="region of interest" description="Disordered" evidence="8">
    <location>
        <begin position="128"/>
        <end position="149"/>
    </location>
</feature>
<evidence type="ECO:0000256" key="1">
    <source>
        <dbReference type="ARBA" id="ARBA00004370"/>
    </source>
</evidence>
<feature type="compositionally biased region" description="Low complexity" evidence="8">
    <location>
        <begin position="48"/>
        <end position="58"/>
    </location>
</feature>
<evidence type="ECO:0000256" key="4">
    <source>
        <dbReference type="ARBA" id="ARBA00022989"/>
    </source>
</evidence>
<keyword evidence="6 7" id="KW-0456">Lyase</keyword>
<dbReference type="SUPFAM" id="SSF55073">
    <property type="entry name" value="Nucleotide cyclase"/>
    <property type="match status" value="1"/>
</dbReference>
<feature type="domain" description="Guanylate cyclase" evidence="9">
    <location>
        <begin position="164"/>
        <end position="290"/>
    </location>
</feature>
<evidence type="ECO:0000256" key="3">
    <source>
        <dbReference type="ARBA" id="ARBA00022741"/>
    </source>
</evidence>
<dbReference type="GO" id="GO:0007168">
    <property type="term" value="P:receptor guanylyl cyclase signaling pathway"/>
    <property type="evidence" value="ECO:0007669"/>
    <property type="project" value="TreeGrafter"/>
</dbReference>
<keyword evidence="2" id="KW-0812">Transmembrane</keyword>
<dbReference type="OrthoDB" id="548029at2759"/>
<gene>
    <name evidence="10" type="ORF">GPECTOR_9g648</name>
</gene>
<protein>
    <recommendedName>
        <fullName evidence="9">Guanylate cyclase domain-containing protein</fullName>
    </recommendedName>
</protein>
<sequence>MAQARRAGVEQADEALEEESVYSISDAEERQTEDEGGSDGTEDDMASEAAAGGPAAAEPECWHEVWATSAVDPVTGQDVVILTQMDVTAKVIAERHLALVMETEHRLVEQLFPRHILQSVTEAWTAAESSGGGAAGSSRRSRYSSVGRSPRWRPVLHNCNLATSHQEVMTLLNALYSRYDAMLDKYGVYKVETIGDCYFVAGGLIREDEDGMAAVREGGSSEDPMHAEKVFMFAKAMLAAAREVAMPTTGRPVEIRIGIHTGPVVSGVVGTRMPRFCLFGDTVNTASRMESTGVPGAIHASEATYQRLPRSSQWEATGGIEGGSASRAANCSSATGAVEQPALSLKLISVLTAEAAAPDPLAGIADAPAQMYDSSANLSFGGFLDVSREATGATPAALRRHPRAPPAPTAMPQAASAAAAAATAQKLTSVVDRQPTPLVDPQRVLQYGP</sequence>
<dbReference type="InterPro" id="IPR050401">
    <property type="entry name" value="Cyclic_nucleotide_synthase"/>
</dbReference>
<dbReference type="PROSITE" id="PS50125">
    <property type="entry name" value="GUANYLATE_CYCLASE_2"/>
    <property type="match status" value="1"/>
</dbReference>
<comment type="caution">
    <text evidence="10">The sequence shown here is derived from an EMBL/GenBank/DDBJ whole genome shotgun (WGS) entry which is preliminary data.</text>
</comment>
<dbReference type="GO" id="GO:0004383">
    <property type="term" value="F:guanylate cyclase activity"/>
    <property type="evidence" value="ECO:0007669"/>
    <property type="project" value="TreeGrafter"/>
</dbReference>
<keyword evidence="11" id="KW-1185">Reference proteome</keyword>
<evidence type="ECO:0000256" key="5">
    <source>
        <dbReference type="ARBA" id="ARBA00023136"/>
    </source>
</evidence>
<dbReference type="GO" id="GO:0005886">
    <property type="term" value="C:plasma membrane"/>
    <property type="evidence" value="ECO:0007669"/>
    <property type="project" value="TreeGrafter"/>
</dbReference>
<feature type="compositionally biased region" description="Acidic residues" evidence="8">
    <location>
        <begin position="11"/>
        <end position="20"/>
    </location>
</feature>
<dbReference type="EMBL" id="LSYV01000010">
    <property type="protein sequence ID" value="KXZ52603.1"/>
    <property type="molecule type" value="Genomic_DNA"/>
</dbReference>
<comment type="similarity">
    <text evidence="7">Belongs to the adenylyl cyclase class-4/guanylyl cyclase family.</text>
</comment>
<comment type="subcellular location">
    <subcellularLocation>
        <location evidence="1">Membrane</location>
    </subcellularLocation>
</comment>
<dbReference type="Pfam" id="PF00211">
    <property type="entry name" value="Guanylate_cyc"/>
    <property type="match status" value="1"/>
</dbReference>
<dbReference type="InterPro" id="IPR018297">
    <property type="entry name" value="A/G_cyclase_CS"/>
</dbReference>
<dbReference type="GO" id="GO:0001653">
    <property type="term" value="F:peptide receptor activity"/>
    <property type="evidence" value="ECO:0007669"/>
    <property type="project" value="TreeGrafter"/>
</dbReference>
<keyword evidence="4" id="KW-1133">Transmembrane helix</keyword>
<dbReference type="PANTHER" id="PTHR11920:SF335">
    <property type="entry name" value="GUANYLATE CYCLASE"/>
    <property type="match status" value="1"/>
</dbReference>
<feature type="region of interest" description="Disordered" evidence="8">
    <location>
        <begin position="1"/>
        <end position="58"/>
    </location>
</feature>
<accession>A0A150GS12</accession>
<evidence type="ECO:0000256" key="6">
    <source>
        <dbReference type="ARBA" id="ARBA00023239"/>
    </source>
</evidence>
<proteinExistence type="inferred from homology"/>
<evidence type="ECO:0000256" key="8">
    <source>
        <dbReference type="SAM" id="MobiDB-lite"/>
    </source>
</evidence>
<keyword evidence="3" id="KW-0547">Nucleotide-binding</keyword>
<dbReference type="PROSITE" id="PS00452">
    <property type="entry name" value="GUANYLATE_CYCLASE_1"/>
    <property type="match status" value="1"/>
</dbReference>
<organism evidence="10 11">
    <name type="scientific">Gonium pectorale</name>
    <name type="common">Green alga</name>
    <dbReference type="NCBI Taxonomy" id="33097"/>
    <lineage>
        <taxon>Eukaryota</taxon>
        <taxon>Viridiplantae</taxon>
        <taxon>Chlorophyta</taxon>
        <taxon>core chlorophytes</taxon>
        <taxon>Chlorophyceae</taxon>
        <taxon>CS clade</taxon>
        <taxon>Chlamydomonadales</taxon>
        <taxon>Volvocaceae</taxon>
        <taxon>Gonium</taxon>
    </lineage>
</organism>
<feature type="compositionally biased region" description="Acidic residues" evidence="8">
    <location>
        <begin position="31"/>
        <end position="46"/>
    </location>
</feature>
<evidence type="ECO:0000259" key="9">
    <source>
        <dbReference type="PROSITE" id="PS50125"/>
    </source>
</evidence>
<evidence type="ECO:0000256" key="2">
    <source>
        <dbReference type="ARBA" id="ARBA00022692"/>
    </source>
</evidence>
<dbReference type="CDD" id="cd07302">
    <property type="entry name" value="CHD"/>
    <property type="match status" value="1"/>
</dbReference>
<dbReference type="GO" id="GO:0035556">
    <property type="term" value="P:intracellular signal transduction"/>
    <property type="evidence" value="ECO:0007669"/>
    <property type="project" value="InterPro"/>
</dbReference>
<dbReference type="SMART" id="SM00044">
    <property type="entry name" value="CYCc"/>
    <property type="match status" value="1"/>
</dbReference>
<evidence type="ECO:0000313" key="10">
    <source>
        <dbReference type="EMBL" id="KXZ52603.1"/>
    </source>
</evidence>
<name>A0A150GS12_GONPE</name>
<dbReference type="PANTHER" id="PTHR11920">
    <property type="entry name" value="GUANYLYL CYCLASE"/>
    <property type="match status" value="1"/>
</dbReference>